<evidence type="ECO:0000313" key="5">
    <source>
        <dbReference type="Proteomes" id="UP000472277"/>
    </source>
</evidence>
<protein>
    <submittedName>
        <fullName evidence="4">Sphingosine kinase 1-like</fullName>
    </submittedName>
</protein>
<evidence type="ECO:0000256" key="2">
    <source>
        <dbReference type="SAM" id="MobiDB-lite"/>
    </source>
</evidence>
<dbReference type="PANTHER" id="PTHR33689">
    <property type="entry name" value="FAS-BINDING FACTOR 1"/>
    <property type="match status" value="1"/>
</dbReference>
<dbReference type="GeneTree" id="ENSGT00720000108861"/>
<feature type="region of interest" description="Disordered" evidence="2">
    <location>
        <begin position="493"/>
        <end position="514"/>
    </location>
</feature>
<accession>A0A673WPC1</accession>
<feature type="domain" description="Fas-binding factor 1 C-terminal" evidence="3">
    <location>
        <begin position="203"/>
        <end position="632"/>
    </location>
</feature>
<evidence type="ECO:0000256" key="1">
    <source>
        <dbReference type="SAM" id="Coils"/>
    </source>
</evidence>
<feature type="compositionally biased region" description="Polar residues" evidence="2">
    <location>
        <begin position="1"/>
        <end position="22"/>
    </location>
</feature>
<organism evidence="4 5">
    <name type="scientific">Salmo trutta</name>
    <name type="common">Brown trout</name>
    <dbReference type="NCBI Taxonomy" id="8032"/>
    <lineage>
        <taxon>Eukaryota</taxon>
        <taxon>Metazoa</taxon>
        <taxon>Chordata</taxon>
        <taxon>Craniata</taxon>
        <taxon>Vertebrata</taxon>
        <taxon>Euteleostomi</taxon>
        <taxon>Actinopterygii</taxon>
        <taxon>Neopterygii</taxon>
        <taxon>Teleostei</taxon>
        <taxon>Protacanthopterygii</taxon>
        <taxon>Salmoniformes</taxon>
        <taxon>Salmonidae</taxon>
        <taxon>Salmoninae</taxon>
        <taxon>Salmo</taxon>
    </lineage>
</organism>
<sequence>MSTPIPTDPSEQTQETNHTFTSDPAEPIGTKSHAQPRPAHSTAEETEPIRQNSHTDHTPHSPTPKTRTELVSQPQPTALSKAHISSSLPTDTSRAVHSSPQSPTIVIQHPPTKPQPFPSSQLVSPFLSTAVSARVGFYPDQTPDPSPLPTSATISLPLPQQYHPPALQDHREPGWPSQAELPPNYPGPMPHAMMPASMRCRSLQLELDQNQMLLESVQQRHKQDTELMENTHRARVKLLDDSAAQREARARQECEDLAERLATVTRIAEQERMELQAQHQRRLAQTQQDRDREVERLRDLQRKSILEMKKDHEDQVQRLKRLKDEEIDAVTSATSQTRSLTVVIEQMEHFSHKLEDLSSRVESTHENTAQGLEQGARQRNEQLRVMQDRLGQQQRAMAEERTRLKEVIAKMDTQLAEQQRQLEKERWRVNAEQAKADSSQRGLDEERRSLTQHISMEREELERAKSALLVEQQQVMQRCAEERRKLAAEWTQFHTQEKQRQDRAEREASRALERDAHREGSIVNMAQEQVDLKLRAGELKQHEAAVAREREALERQREELDREKERLSSTGLQLKTRAQEVEAFSKLASEKYNEGEKALQESRQVESEHQTRLRSIHSQMERLRQQEQHLHQVNKWGGILANIPQASAGTQQEQRIMVGMEPDRDFLQDEQFFLDTLKKAPYNSAFHTD</sequence>
<dbReference type="Ensembl" id="ENSSTUT00000014642.1">
    <property type="protein sequence ID" value="ENSSTUP00000013870.1"/>
    <property type="gene ID" value="ENSSTUG00000006266.1"/>
</dbReference>
<dbReference type="InterPro" id="IPR049390">
    <property type="entry name" value="FBF1_C"/>
</dbReference>
<dbReference type="GO" id="GO:0090162">
    <property type="term" value="P:establishment of epithelial cell polarity"/>
    <property type="evidence" value="ECO:0007669"/>
    <property type="project" value="InterPro"/>
</dbReference>
<evidence type="ECO:0000313" key="4">
    <source>
        <dbReference type="Ensembl" id="ENSSTUP00000013870.1"/>
    </source>
</evidence>
<feature type="compositionally biased region" description="Polar residues" evidence="2">
    <location>
        <begin position="63"/>
        <end position="105"/>
    </location>
</feature>
<dbReference type="GO" id="GO:0005814">
    <property type="term" value="C:centriole"/>
    <property type="evidence" value="ECO:0007669"/>
    <property type="project" value="TreeGrafter"/>
</dbReference>
<proteinExistence type="predicted"/>
<keyword evidence="5" id="KW-1185">Reference proteome</keyword>
<feature type="region of interest" description="Disordered" evidence="2">
    <location>
        <begin position="1"/>
        <end position="121"/>
    </location>
</feature>
<dbReference type="InterPro" id="IPR033561">
    <property type="entry name" value="FBF1"/>
</dbReference>
<dbReference type="PANTHER" id="PTHR33689:SF1">
    <property type="entry name" value="FAS-BINDING FACTOR 1"/>
    <property type="match status" value="1"/>
</dbReference>
<dbReference type="GO" id="GO:0036064">
    <property type="term" value="C:ciliary basal body"/>
    <property type="evidence" value="ECO:0007669"/>
    <property type="project" value="TreeGrafter"/>
</dbReference>
<reference evidence="4" key="2">
    <citation type="submission" date="2025-09" db="UniProtKB">
        <authorList>
            <consortium name="Ensembl"/>
        </authorList>
    </citation>
    <scope>IDENTIFICATION</scope>
</reference>
<dbReference type="GO" id="GO:0060271">
    <property type="term" value="P:cilium assembly"/>
    <property type="evidence" value="ECO:0007669"/>
    <property type="project" value="InterPro"/>
</dbReference>
<dbReference type="GO" id="GO:0097539">
    <property type="term" value="C:ciliary transition fiber"/>
    <property type="evidence" value="ECO:0007669"/>
    <property type="project" value="InterPro"/>
</dbReference>
<evidence type="ECO:0000259" key="3">
    <source>
        <dbReference type="Pfam" id="PF21007"/>
    </source>
</evidence>
<feature type="coiled-coil region" evidence="1">
    <location>
        <begin position="283"/>
        <end position="329"/>
    </location>
</feature>
<keyword evidence="1" id="KW-0175">Coiled coil</keyword>
<dbReference type="Pfam" id="PF21007">
    <property type="entry name" value="FBF1"/>
    <property type="match status" value="1"/>
</dbReference>
<gene>
    <name evidence="4" type="primary">LOC115171387</name>
</gene>
<name>A0A673WPC1_SALTR</name>
<dbReference type="AlphaFoldDB" id="A0A673WPC1"/>
<dbReference type="Proteomes" id="UP000472277">
    <property type="component" value="Chromosome 32"/>
</dbReference>
<feature type="compositionally biased region" description="Basic and acidic residues" evidence="2">
    <location>
        <begin position="495"/>
        <end position="514"/>
    </location>
</feature>
<reference evidence="4" key="1">
    <citation type="submission" date="2025-08" db="UniProtKB">
        <authorList>
            <consortium name="Ensembl"/>
        </authorList>
    </citation>
    <scope>IDENTIFICATION</scope>
</reference>